<keyword evidence="1" id="KW-0472">Membrane</keyword>
<evidence type="ECO:0000256" key="1">
    <source>
        <dbReference type="SAM" id="Phobius"/>
    </source>
</evidence>
<evidence type="ECO:0000313" key="3">
    <source>
        <dbReference type="Proteomes" id="UP000594638"/>
    </source>
</evidence>
<dbReference type="Gramene" id="OE9A092590T1">
    <property type="protein sequence ID" value="OE9A092590C1"/>
    <property type="gene ID" value="OE9A092590"/>
</dbReference>
<dbReference type="AlphaFoldDB" id="A0A8S0PP65"/>
<feature type="transmembrane region" description="Helical" evidence="1">
    <location>
        <begin position="63"/>
        <end position="86"/>
    </location>
</feature>
<feature type="transmembrane region" description="Helical" evidence="1">
    <location>
        <begin position="37"/>
        <end position="57"/>
    </location>
</feature>
<dbReference type="PANTHER" id="PTHR33640:SF3">
    <property type="entry name" value="DUF4408 DOMAIN-CONTAINING PROTEIN"/>
    <property type="match status" value="1"/>
</dbReference>
<name>A0A8S0PP65_OLEEU</name>
<protein>
    <recommendedName>
        <fullName evidence="4">DUF4408 domain-containing protein</fullName>
    </recommendedName>
</protein>
<keyword evidence="3" id="KW-1185">Reference proteome</keyword>
<dbReference type="Proteomes" id="UP000594638">
    <property type="component" value="Unassembled WGS sequence"/>
</dbReference>
<gene>
    <name evidence="2" type="ORF">OLEA9_A092590</name>
</gene>
<evidence type="ECO:0000313" key="2">
    <source>
        <dbReference type="EMBL" id="CAA2952543.1"/>
    </source>
</evidence>
<keyword evidence="1" id="KW-0812">Transmembrane</keyword>
<accession>A0A8S0PP65</accession>
<dbReference type="PANTHER" id="PTHR33640">
    <property type="entry name" value="TRANSMEMBRANE PROTEIN"/>
    <property type="match status" value="1"/>
</dbReference>
<reference evidence="2 3" key="1">
    <citation type="submission" date="2019-12" db="EMBL/GenBank/DDBJ databases">
        <authorList>
            <person name="Alioto T."/>
            <person name="Alioto T."/>
            <person name="Gomez Garrido J."/>
        </authorList>
    </citation>
    <scope>NUCLEOTIDE SEQUENCE [LARGE SCALE GENOMIC DNA]</scope>
</reference>
<proteinExistence type="predicted"/>
<dbReference type="EMBL" id="CACTIH010000083">
    <property type="protein sequence ID" value="CAA2952543.1"/>
    <property type="molecule type" value="Genomic_DNA"/>
</dbReference>
<evidence type="ECO:0008006" key="4">
    <source>
        <dbReference type="Google" id="ProtNLM"/>
    </source>
</evidence>
<comment type="caution">
    <text evidence="2">The sequence shown here is derived from an EMBL/GenBank/DDBJ whole genome shotgun (WGS) entry which is preliminary data.</text>
</comment>
<keyword evidence="1" id="KW-1133">Transmembrane helix</keyword>
<sequence length="249" mass="29609">MDALNIDNGKVEKSNVMSRFVHLKNVTKLFRIIEFRFLLIFLTWVSAHVPFFVKISAEYARQLMTIVFSPLFIFILSNIIVVTLLFQSSCFFPRYYQEQNEIDIYLYEEFILNNDYYMNFTYETPFPVQEPDENIVYLDKQTILEEKKYGENMKFVEALEGLKVHRRSQSESTIEGKTLGVDNCKKQLRRLETEKCWKVINSDEILAETVYMVDEMNNEEFQRAIEDFIAKQIKFHHEEKLSVVISSHN</sequence>
<organism evidence="2 3">
    <name type="scientific">Olea europaea subsp. europaea</name>
    <dbReference type="NCBI Taxonomy" id="158383"/>
    <lineage>
        <taxon>Eukaryota</taxon>
        <taxon>Viridiplantae</taxon>
        <taxon>Streptophyta</taxon>
        <taxon>Embryophyta</taxon>
        <taxon>Tracheophyta</taxon>
        <taxon>Spermatophyta</taxon>
        <taxon>Magnoliopsida</taxon>
        <taxon>eudicotyledons</taxon>
        <taxon>Gunneridae</taxon>
        <taxon>Pentapetalae</taxon>
        <taxon>asterids</taxon>
        <taxon>lamiids</taxon>
        <taxon>Lamiales</taxon>
        <taxon>Oleaceae</taxon>
        <taxon>Oleeae</taxon>
        <taxon>Olea</taxon>
    </lineage>
</organism>
<dbReference type="OrthoDB" id="1916829at2759"/>